<dbReference type="PANTHER" id="PTHR17583">
    <property type="entry name" value="PHOSPHOINOSITIDE 3-KINASE REGULATORY SUBUNIT 4"/>
    <property type="match status" value="1"/>
</dbReference>
<keyword evidence="8" id="KW-0418">Kinase</keyword>
<evidence type="ECO:0000313" key="14">
    <source>
        <dbReference type="RefSeq" id="XP_017771764.1"/>
    </source>
</evidence>
<dbReference type="RefSeq" id="XP_017771764.1">
    <property type="nucleotide sequence ID" value="XM_017916275.1"/>
</dbReference>
<dbReference type="InterPro" id="IPR001680">
    <property type="entry name" value="WD40_rpt"/>
</dbReference>
<keyword evidence="7" id="KW-0547">Nucleotide-binding</keyword>
<dbReference type="InterPro" id="IPR036322">
    <property type="entry name" value="WD40_repeat_dom_sf"/>
</dbReference>
<dbReference type="PANTHER" id="PTHR17583:SF0">
    <property type="entry name" value="PHOSPHOINOSITIDE 3-KINASE REGULATORY SUBUNIT 4"/>
    <property type="match status" value="1"/>
</dbReference>
<evidence type="ECO:0000259" key="12">
    <source>
        <dbReference type="PROSITE" id="PS50011"/>
    </source>
</evidence>
<evidence type="ECO:0000256" key="6">
    <source>
        <dbReference type="ARBA" id="ARBA00022737"/>
    </source>
</evidence>
<dbReference type="PROSITE" id="PS50294">
    <property type="entry name" value="WD_REPEATS_REGION"/>
    <property type="match status" value="2"/>
</dbReference>
<dbReference type="InterPro" id="IPR015943">
    <property type="entry name" value="WD40/YVTN_repeat-like_dom_sf"/>
</dbReference>
<dbReference type="Gene3D" id="1.10.510.10">
    <property type="entry name" value="Transferase(Phosphotransferase) domain 1"/>
    <property type="match status" value="1"/>
</dbReference>
<dbReference type="SUPFAM" id="SSF56112">
    <property type="entry name" value="Protein kinase-like (PK-like)"/>
    <property type="match status" value="1"/>
</dbReference>
<dbReference type="PROSITE" id="PS50011">
    <property type="entry name" value="PROTEIN_KINASE_DOM"/>
    <property type="match status" value="1"/>
</dbReference>
<keyword evidence="4 10" id="KW-0853">WD repeat</keyword>
<dbReference type="Pfam" id="PF00069">
    <property type="entry name" value="Pkinase"/>
    <property type="match status" value="1"/>
</dbReference>
<accession>A0ABM1MB14</accession>
<dbReference type="Gene3D" id="2.130.10.10">
    <property type="entry name" value="YVTN repeat-like/Quinoprotein amine dehydrogenase"/>
    <property type="match status" value="3"/>
</dbReference>
<dbReference type="PROSITE" id="PS50082">
    <property type="entry name" value="WD_REPEATS_2"/>
    <property type="match status" value="2"/>
</dbReference>
<keyword evidence="3" id="KW-0723">Serine/threonine-protein kinase</keyword>
<keyword evidence="5" id="KW-0808">Transferase</keyword>
<dbReference type="InterPro" id="IPR011009">
    <property type="entry name" value="Kinase-like_dom_sf"/>
</dbReference>
<evidence type="ECO:0000256" key="3">
    <source>
        <dbReference type="ARBA" id="ARBA00022527"/>
    </source>
</evidence>
<dbReference type="PROSITE" id="PS00108">
    <property type="entry name" value="PROTEIN_KINASE_ST"/>
    <property type="match status" value="1"/>
</dbReference>
<name>A0ABM1MB14_NICVS</name>
<dbReference type="SMART" id="SM00320">
    <property type="entry name" value="WD40"/>
    <property type="match status" value="6"/>
</dbReference>
<evidence type="ECO:0000256" key="1">
    <source>
        <dbReference type="ARBA" id="ARBA00004419"/>
    </source>
</evidence>
<feature type="repeat" description="WD" evidence="10">
    <location>
        <begin position="1274"/>
        <end position="1307"/>
    </location>
</feature>
<keyword evidence="6" id="KW-0677">Repeat</keyword>
<evidence type="ECO:0000256" key="7">
    <source>
        <dbReference type="ARBA" id="ARBA00022741"/>
    </source>
</evidence>
<dbReference type="SMART" id="SM00220">
    <property type="entry name" value="S_TKc"/>
    <property type="match status" value="1"/>
</dbReference>
<dbReference type="InterPro" id="IPR045162">
    <property type="entry name" value="Vps15-like"/>
</dbReference>
<reference evidence="14" key="1">
    <citation type="submission" date="2025-08" db="UniProtKB">
        <authorList>
            <consortium name="RefSeq"/>
        </authorList>
    </citation>
    <scope>IDENTIFICATION</scope>
    <source>
        <tissue evidence="14">Whole Larva</tissue>
    </source>
</reference>
<dbReference type="CDD" id="cd13980">
    <property type="entry name" value="STKc_Vps15"/>
    <property type="match status" value="1"/>
</dbReference>
<evidence type="ECO:0000313" key="13">
    <source>
        <dbReference type="Proteomes" id="UP000695000"/>
    </source>
</evidence>
<keyword evidence="13" id="KW-1185">Reference proteome</keyword>
<dbReference type="InterPro" id="IPR016024">
    <property type="entry name" value="ARM-type_fold"/>
</dbReference>
<feature type="region of interest" description="Disordered" evidence="11">
    <location>
        <begin position="822"/>
        <end position="863"/>
    </location>
</feature>
<dbReference type="InterPro" id="IPR000719">
    <property type="entry name" value="Prot_kinase_dom"/>
</dbReference>
<proteinExistence type="predicted"/>
<evidence type="ECO:0000256" key="8">
    <source>
        <dbReference type="ARBA" id="ARBA00022777"/>
    </source>
</evidence>
<dbReference type="InterPro" id="IPR008271">
    <property type="entry name" value="Ser/Thr_kinase_AS"/>
</dbReference>
<evidence type="ECO:0000256" key="5">
    <source>
        <dbReference type="ARBA" id="ARBA00022679"/>
    </source>
</evidence>
<evidence type="ECO:0000256" key="9">
    <source>
        <dbReference type="ARBA" id="ARBA00022840"/>
    </source>
</evidence>
<protein>
    <recommendedName>
        <fullName evidence="2">non-specific serine/threonine protein kinase</fullName>
        <ecNumber evidence="2">2.7.11.1</ecNumber>
    </recommendedName>
</protein>
<dbReference type="Pfam" id="PF00400">
    <property type="entry name" value="WD40"/>
    <property type="match status" value="2"/>
</dbReference>
<keyword evidence="9" id="KW-0067">ATP-binding</keyword>
<evidence type="ECO:0000256" key="10">
    <source>
        <dbReference type="PROSITE-ProRule" id="PRU00221"/>
    </source>
</evidence>
<dbReference type="SUPFAM" id="SSF48371">
    <property type="entry name" value="ARM repeat"/>
    <property type="match status" value="1"/>
</dbReference>
<dbReference type="SUPFAM" id="SSF50978">
    <property type="entry name" value="WD40 repeat-like"/>
    <property type="match status" value="1"/>
</dbReference>
<gene>
    <name evidence="14" type="primary">LOC108559129</name>
</gene>
<dbReference type="GeneID" id="108559129"/>
<evidence type="ECO:0000256" key="4">
    <source>
        <dbReference type="ARBA" id="ARBA00022574"/>
    </source>
</evidence>
<feature type="compositionally biased region" description="Low complexity" evidence="11">
    <location>
        <begin position="840"/>
        <end position="849"/>
    </location>
</feature>
<dbReference type="Gene3D" id="1.25.10.10">
    <property type="entry name" value="Leucine-rich Repeat Variant"/>
    <property type="match status" value="1"/>
</dbReference>
<evidence type="ECO:0000256" key="11">
    <source>
        <dbReference type="SAM" id="MobiDB-lite"/>
    </source>
</evidence>
<feature type="domain" description="Protein kinase" evidence="12">
    <location>
        <begin position="26"/>
        <end position="311"/>
    </location>
</feature>
<dbReference type="EC" id="2.7.11.1" evidence="2"/>
<dbReference type="Proteomes" id="UP000695000">
    <property type="component" value="Unplaced"/>
</dbReference>
<dbReference type="Pfam" id="PF22956">
    <property type="entry name" value="VPS15-like_hel"/>
    <property type="match status" value="1"/>
</dbReference>
<dbReference type="InterPro" id="IPR055231">
    <property type="entry name" value="2AA_helical"/>
</dbReference>
<feature type="region of interest" description="Disordered" evidence="11">
    <location>
        <begin position="1251"/>
        <end position="1279"/>
    </location>
</feature>
<sequence>MGNQLVGIAPSQIFPVEHYLTELTDYKYDISLGSTRFLKVARAESQEGLTVVKVFAIHDPSLPLAPYQSQLERIRKKLASSLNCLPFQKIIETDKAGLIIREFVKHSLYDRISTRPFLTNIEKRWITFQVLYALHQCHNVGVCHGDIKLENITVTSWNWVLLVDFASFKPTFLPEDNPADYSYFFDTSRRRICYIAPERFIKTLTLDSNALFNESLCDSGELKPPMDIFSAGCALLELWNEGHAPFELSQLLAYKTGEYSPQKHLDRLEDPDLRNLIASMIQRDPNQRLSAELYLAQERGRLFPEYFYTFLQSYMLIFSTRLILSPDEKIARLKNDIGNMFKFLKADEDTNGKDNDGLVIIVSLVTSCIRGLHDCTTKLQSLEIMQELATHTNDETILDRIIPFIMFLMLDVNSRVKVAAINTVTNCLKMVKKVPRSDANVFPEYVLPGLAPLASDRCSYVRAAYAKNIANLAETAVLYLEQTQADCGDKGTANNSFNYDVELQTLHEMLQKTVCLLLADPEAHVKQILMDSGITKLCVFFGRQKANDIILSHMITFLNDKQDKELRGTFYDCIVGVAAFIGWQCSSIITPLLLQGLTDSCEFVIAKAITAMVSLAELGLLRKPMMIDVVCECACFLVHPNLWIRQALTGFICVAAKELYMLDVSCYIIPTIKLYMEYSIFQIHRQELLLDSLVPPIPRNVYDNVVKYNDIEALMETLTMRQKSRNLMVTGFVASGDISTSIKNLIRRLEANGMTTVIEEKLLMMSSHLEKISKHRLLSDNNNSERIAIQADGKIEIKSLSSNARSHVVNLNDVRSKCDFASVQSGSDHISRRQSESTNSGGPPSRSSRPPSPLPEAIRFGSDSVPTMSLHEKSYIQYRTSSCAIELQNLVRRQQDRYFEAMRGRDWAEQAVCKPELPPPGWQLKGSLVAHLHEHRGPVTKLCPIPETPFFASSSIDGTVRLWDCSKMEGKNIANRSKEYYKMPNNSPIESMAVCDNGQSLAAATRDGNINILRVDGSKLSLLSNRTLDAAEEKSVVDIQYLDSQNVLVYATLYGSLVAWDLRAPGNAWRLENGLKKGLICSFCLDSHKSWLTLGTASGYHICWDLRFQLPITTIKHPSSARIRKVVTHPTEPSWIISSVQGNNEISMWNLETGARERVLWGSSTPPLSKSHLSSQSNQAVCAMYTGCIDRSGFLLAGGSDQRLRFWDLQIPSQSYIAIPSPNDFLGPSRVYQSRQVDGTNVVVEACEDPPPYGQPSINLKPDEIPRAGPEPPPTGHRDSITDIALCKTKQCFMLTSSRDGVIKIWK</sequence>
<feature type="repeat" description="WD" evidence="10">
    <location>
        <begin position="932"/>
        <end position="964"/>
    </location>
</feature>
<comment type="subcellular location">
    <subcellularLocation>
        <location evidence="1">Cytoplasmic vesicle</location>
        <location evidence="1">Autophagosome</location>
    </subcellularLocation>
</comment>
<dbReference type="InterPro" id="IPR011989">
    <property type="entry name" value="ARM-like"/>
</dbReference>
<evidence type="ECO:0000256" key="2">
    <source>
        <dbReference type="ARBA" id="ARBA00012513"/>
    </source>
</evidence>
<organism evidence="13 14">
    <name type="scientific">Nicrophorus vespilloides</name>
    <name type="common">Boreal carrion beetle</name>
    <dbReference type="NCBI Taxonomy" id="110193"/>
    <lineage>
        <taxon>Eukaryota</taxon>
        <taxon>Metazoa</taxon>
        <taxon>Ecdysozoa</taxon>
        <taxon>Arthropoda</taxon>
        <taxon>Hexapoda</taxon>
        <taxon>Insecta</taxon>
        <taxon>Pterygota</taxon>
        <taxon>Neoptera</taxon>
        <taxon>Endopterygota</taxon>
        <taxon>Coleoptera</taxon>
        <taxon>Polyphaga</taxon>
        <taxon>Staphyliniformia</taxon>
        <taxon>Silphidae</taxon>
        <taxon>Nicrophorinae</taxon>
        <taxon>Nicrophorus</taxon>
    </lineage>
</organism>